<feature type="coiled-coil region" evidence="1">
    <location>
        <begin position="143"/>
        <end position="184"/>
    </location>
</feature>
<sequence>MNTDMSPGPSQHDAAAQEFTSSPISLPASSDEVNVPDLEAFEEDLFATSDSLDEEEELESEHVANLQRTLNPSVPAIVFTPPSPKLTSPLSPVSSDKEKMFVDQNSLDPDWVCREKLDFMIEKDRQEEKRRRQRKRRGVNVSEKELRRQINELETTLVEVSEEKRQLKQKNYRQERQLRQLRSTPLAKQALQTLADVAEMEKKTRARSQAFVDLTVPQDQHIDLIIPMEQSYPRQSSQSYQSKTSNAKAVRESVGEERAGKRNELFTTAHENDLMSRKPVQGIGASSHTPAKLLQLEAKLEQNSRERALLRAELAAVKSRMKAFLSAEDLASKMLPHLLENFEAVKSENMKLGAENIVLKGKLSRLQRGNAGDSMLAFTGRQPDNTNETL</sequence>
<dbReference type="RefSeq" id="XP_030977007.1">
    <property type="nucleotide sequence ID" value="XM_031131145.1"/>
</dbReference>
<dbReference type="Proteomes" id="UP000515153">
    <property type="component" value="Chromosome VI"/>
</dbReference>
<dbReference type="KEGG" id="pgri:PgNI_11172"/>
<feature type="compositionally biased region" description="Basic and acidic residues" evidence="2">
    <location>
        <begin position="249"/>
        <end position="259"/>
    </location>
</feature>
<protein>
    <submittedName>
        <fullName evidence="4">Uncharacterized protein</fullName>
    </submittedName>
</protein>
<reference evidence="4" key="3">
    <citation type="submission" date="2025-08" db="UniProtKB">
        <authorList>
            <consortium name="RefSeq"/>
        </authorList>
    </citation>
    <scope>IDENTIFICATION</scope>
    <source>
        <strain evidence="4">NI907</strain>
    </source>
</reference>
<evidence type="ECO:0000256" key="1">
    <source>
        <dbReference type="SAM" id="Coils"/>
    </source>
</evidence>
<proteinExistence type="predicted"/>
<keyword evidence="3" id="KW-1185">Reference proteome</keyword>
<feature type="compositionally biased region" description="Polar residues" evidence="2">
    <location>
        <begin position="18"/>
        <end position="32"/>
    </location>
</feature>
<feature type="compositionally biased region" description="Low complexity" evidence="2">
    <location>
        <begin position="232"/>
        <end position="242"/>
    </location>
</feature>
<organism evidence="3 4">
    <name type="scientific">Pyricularia grisea</name>
    <name type="common">Crabgrass-specific blast fungus</name>
    <name type="synonym">Magnaporthe grisea</name>
    <dbReference type="NCBI Taxonomy" id="148305"/>
    <lineage>
        <taxon>Eukaryota</taxon>
        <taxon>Fungi</taxon>
        <taxon>Dikarya</taxon>
        <taxon>Ascomycota</taxon>
        <taxon>Pezizomycotina</taxon>
        <taxon>Sordariomycetes</taxon>
        <taxon>Sordariomycetidae</taxon>
        <taxon>Magnaporthales</taxon>
        <taxon>Pyriculariaceae</taxon>
        <taxon>Pyricularia</taxon>
    </lineage>
</organism>
<evidence type="ECO:0000256" key="2">
    <source>
        <dbReference type="SAM" id="MobiDB-lite"/>
    </source>
</evidence>
<name>A0A6P8AQ35_PYRGI</name>
<evidence type="ECO:0000313" key="3">
    <source>
        <dbReference type="Proteomes" id="UP000515153"/>
    </source>
</evidence>
<accession>A0A6P8AQ35</accession>
<feature type="region of interest" description="Disordered" evidence="2">
    <location>
        <begin position="1"/>
        <end position="35"/>
    </location>
</feature>
<dbReference type="AlphaFoldDB" id="A0A6P8AQ35"/>
<feature type="coiled-coil region" evidence="1">
    <location>
        <begin position="293"/>
        <end position="320"/>
    </location>
</feature>
<dbReference type="GeneID" id="41966050"/>
<evidence type="ECO:0000313" key="4">
    <source>
        <dbReference type="RefSeq" id="XP_030977007.1"/>
    </source>
</evidence>
<feature type="region of interest" description="Disordered" evidence="2">
    <location>
        <begin position="232"/>
        <end position="259"/>
    </location>
</feature>
<gene>
    <name evidence="4" type="ORF">PgNI_11172</name>
</gene>
<reference evidence="3 4" key="1">
    <citation type="journal article" date="2019" name="Mol. Biol. Evol.">
        <title>Blast fungal genomes show frequent chromosomal changes, gene gains and losses, and effector gene turnover.</title>
        <authorList>
            <person name="Gomez Luciano L.B."/>
            <person name="Jason Tsai I."/>
            <person name="Chuma I."/>
            <person name="Tosa Y."/>
            <person name="Chen Y.H."/>
            <person name="Li J.Y."/>
            <person name="Li M.Y."/>
            <person name="Jade Lu M.Y."/>
            <person name="Nakayashiki H."/>
            <person name="Li W.H."/>
        </authorList>
    </citation>
    <scope>NUCLEOTIDE SEQUENCE [LARGE SCALE GENOMIC DNA]</scope>
    <source>
        <strain evidence="3 4">NI907</strain>
    </source>
</reference>
<keyword evidence="1" id="KW-0175">Coiled coil</keyword>
<reference evidence="4" key="2">
    <citation type="submission" date="2019-10" db="EMBL/GenBank/DDBJ databases">
        <authorList>
            <consortium name="NCBI Genome Project"/>
        </authorList>
    </citation>
    <scope>NUCLEOTIDE SEQUENCE</scope>
    <source>
        <strain evidence="4">NI907</strain>
    </source>
</reference>